<dbReference type="GO" id="GO:0015385">
    <property type="term" value="F:sodium:proton antiporter activity"/>
    <property type="evidence" value="ECO:0007669"/>
    <property type="project" value="InterPro"/>
</dbReference>
<dbReference type="InterPro" id="IPR006153">
    <property type="entry name" value="Cation/H_exchanger_TM"/>
</dbReference>
<keyword evidence="9" id="KW-0739">Sodium transport</keyword>
<keyword evidence="8 11" id="KW-0472">Membrane</keyword>
<proteinExistence type="predicted"/>
<gene>
    <name evidence="13" type="ORF">C1881_01265</name>
</gene>
<feature type="transmembrane region" description="Helical" evidence="11">
    <location>
        <begin position="89"/>
        <end position="109"/>
    </location>
</feature>
<feature type="transmembrane region" description="Helical" evidence="11">
    <location>
        <begin position="185"/>
        <end position="207"/>
    </location>
</feature>
<evidence type="ECO:0000256" key="9">
    <source>
        <dbReference type="ARBA" id="ARBA00023201"/>
    </source>
</evidence>
<dbReference type="Gene3D" id="6.10.140.1330">
    <property type="match status" value="1"/>
</dbReference>
<organism evidence="13 14">
    <name type="scientific">Slackia isoflavoniconvertens</name>
    <dbReference type="NCBI Taxonomy" id="572010"/>
    <lineage>
        <taxon>Bacteria</taxon>
        <taxon>Bacillati</taxon>
        <taxon>Actinomycetota</taxon>
        <taxon>Coriobacteriia</taxon>
        <taxon>Eggerthellales</taxon>
        <taxon>Eggerthellaceae</taxon>
        <taxon>Slackia</taxon>
    </lineage>
</organism>
<feature type="transmembrane region" description="Helical" evidence="11">
    <location>
        <begin position="313"/>
        <end position="336"/>
    </location>
</feature>
<feature type="transmembrane region" description="Helical" evidence="11">
    <location>
        <begin position="275"/>
        <end position="293"/>
    </location>
</feature>
<feature type="transmembrane region" description="Helical" evidence="11">
    <location>
        <begin position="154"/>
        <end position="179"/>
    </location>
</feature>
<feature type="coiled-coil region" evidence="10">
    <location>
        <begin position="621"/>
        <end position="657"/>
    </location>
</feature>
<evidence type="ECO:0000256" key="6">
    <source>
        <dbReference type="ARBA" id="ARBA00023053"/>
    </source>
</evidence>
<feature type="transmembrane region" description="Helical" evidence="11">
    <location>
        <begin position="219"/>
        <end position="236"/>
    </location>
</feature>
<dbReference type="PANTHER" id="PTHR10110">
    <property type="entry name" value="SODIUM/HYDROGEN EXCHANGER"/>
    <property type="match status" value="1"/>
</dbReference>
<evidence type="ECO:0000259" key="12">
    <source>
        <dbReference type="Pfam" id="PF00999"/>
    </source>
</evidence>
<evidence type="ECO:0000256" key="3">
    <source>
        <dbReference type="ARBA" id="ARBA00022475"/>
    </source>
</evidence>
<dbReference type="GO" id="GO:0015386">
    <property type="term" value="F:potassium:proton antiporter activity"/>
    <property type="evidence" value="ECO:0007669"/>
    <property type="project" value="TreeGrafter"/>
</dbReference>
<dbReference type="InterPro" id="IPR018422">
    <property type="entry name" value="Cation/H_exchanger_CPA1"/>
</dbReference>
<keyword evidence="10" id="KW-0175">Coiled coil</keyword>
<accession>A0A369LNM4</accession>
<feature type="domain" description="Cation/H+ exchanger transmembrane" evidence="12">
    <location>
        <begin position="25"/>
        <end position="415"/>
    </location>
</feature>
<sequence length="815" mass="87459">MESFEVVLLLLGCVLVSSIFDQVFSRLAMPLVQIALGAVVGFLIAEDPSAVISDPELFLLIFIAPLLFDESRHADKGALWKNKGHIISLAIGLVFITALVIGFVLNLIVPSIPLAAAFALGAALGPTDAAAVAAMGKDVKLTDRQKSLLSGEALFNDASGVVAFEFAIAAAVTGTFSLFNATATFLFDFVGGVVVGLVLAAIVMFVLGRVRALGLETPTVFLLFEVVMPFFAYLTAEHFAVSGILAVVAAALFMKFYPSSLTIESSRYAVASENVWELIVFVINGIVFVLLGMKLPEVILPTWNASGSQGGAWLLVLIVLITAIVLGVRFAWVVIMEKLTRNREGARPKINADFLRNAAVVTLAGPKGAVTLSVVMSLPYFIDATTPFPNRDLLIFLASGVIVLTLLIANFVVPLLAPAEESEGASPRSKVEVDILQNVIDELLEKETPETAVPTRVTVQAYRDRMNLVREREVSDDTLRGMRIDVLGDQLEFVREKMASGEVSRAAGERYASTLNHSIDVLKRGSHSKFASTLGSGAPIVAGAGVAPGAVIARPDLRKKAPFTWTVRFIVDKVRGSNMTDECKREMSKLIIAAEEHALQYLESMEPALDAEGRHAAGLLKSEYAANLMALRLRVARVEAEAAAEAREEAREAAEEKCAVAPDSTVKLEAITGIDIPKVTPESKRVLDAAEVRKAQLEAVMESPSETGTIPFVAPDSDDADLAAKMTSAANAVADAASAASAALAGEETHTGRKVRGTFLGKRRVKAKTRDIEAEALSMELEQIRLMREAGRLTNADARELREEVYMLQMGLEAR</sequence>
<evidence type="ECO:0000313" key="13">
    <source>
        <dbReference type="EMBL" id="RDB61171.1"/>
    </source>
</evidence>
<keyword evidence="7" id="KW-0406">Ion transport</keyword>
<feature type="transmembrane region" description="Helical" evidence="11">
    <location>
        <begin position="115"/>
        <end position="134"/>
    </location>
</feature>
<keyword evidence="4 11" id="KW-0812">Transmembrane</keyword>
<feature type="transmembrane region" description="Helical" evidence="11">
    <location>
        <begin position="394"/>
        <end position="417"/>
    </location>
</feature>
<evidence type="ECO:0000256" key="8">
    <source>
        <dbReference type="ARBA" id="ARBA00023136"/>
    </source>
</evidence>
<keyword evidence="6" id="KW-0915">Sodium</keyword>
<evidence type="ECO:0000256" key="5">
    <source>
        <dbReference type="ARBA" id="ARBA00022989"/>
    </source>
</evidence>
<evidence type="ECO:0000256" key="2">
    <source>
        <dbReference type="ARBA" id="ARBA00022448"/>
    </source>
</evidence>
<dbReference type="RefSeq" id="WP_114614715.1">
    <property type="nucleotide sequence ID" value="NZ_PPTO01000001.1"/>
</dbReference>
<keyword evidence="5 11" id="KW-1133">Transmembrane helix</keyword>
<dbReference type="GO" id="GO:0005886">
    <property type="term" value="C:plasma membrane"/>
    <property type="evidence" value="ECO:0007669"/>
    <property type="project" value="UniProtKB-SubCell"/>
</dbReference>
<dbReference type="Pfam" id="PF00999">
    <property type="entry name" value="Na_H_Exchanger"/>
    <property type="match status" value="1"/>
</dbReference>
<dbReference type="GO" id="GO:0098719">
    <property type="term" value="P:sodium ion import across plasma membrane"/>
    <property type="evidence" value="ECO:0007669"/>
    <property type="project" value="TreeGrafter"/>
</dbReference>
<evidence type="ECO:0000256" key="4">
    <source>
        <dbReference type="ARBA" id="ARBA00022692"/>
    </source>
</evidence>
<keyword evidence="2" id="KW-0813">Transport</keyword>
<evidence type="ECO:0000256" key="7">
    <source>
        <dbReference type="ARBA" id="ARBA00023065"/>
    </source>
</evidence>
<dbReference type="EMBL" id="PPTO01000001">
    <property type="protein sequence ID" value="RDB61171.1"/>
    <property type="molecule type" value="Genomic_DNA"/>
</dbReference>
<evidence type="ECO:0000256" key="1">
    <source>
        <dbReference type="ARBA" id="ARBA00004651"/>
    </source>
</evidence>
<dbReference type="GO" id="GO:0051453">
    <property type="term" value="P:regulation of intracellular pH"/>
    <property type="evidence" value="ECO:0007669"/>
    <property type="project" value="TreeGrafter"/>
</dbReference>
<dbReference type="Proteomes" id="UP000253975">
    <property type="component" value="Unassembled WGS sequence"/>
</dbReference>
<dbReference type="PANTHER" id="PTHR10110:SF86">
    <property type="entry name" value="SODIUM_HYDROGEN EXCHANGER 7"/>
    <property type="match status" value="1"/>
</dbReference>
<name>A0A369LNM4_9ACTN</name>
<dbReference type="AlphaFoldDB" id="A0A369LNM4"/>
<protein>
    <recommendedName>
        <fullName evidence="12">Cation/H+ exchanger transmembrane domain-containing protein</fullName>
    </recommendedName>
</protein>
<feature type="transmembrane region" description="Helical" evidence="11">
    <location>
        <begin position="242"/>
        <end position="263"/>
    </location>
</feature>
<keyword evidence="3" id="KW-1003">Cell membrane</keyword>
<evidence type="ECO:0000256" key="11">
    <source>
        <dbReference type="SAM" id="Phobius"/>
    </source>
</evidence>
<reference evidence="13 14" key="1">
    <citation type="journal article" date="2018" name="Elife">
        <title>Discovery and characterization of a prevalent human gut bacterial enzyme sufficient for the inactivation of a family of plant toxins.</title>
        <authorList>
            <person name="Koppel N."/>
            <person name="Bisanz J.E."/>
            <person name="Pandelia M.E."/>
            <person name="Turnbaugh P.J."/>
            <person name="Balskus E.P."/>
        </authorList>
    </citation>
    <scope>NUCLEOTIDE SEQUENCE [LARGE SCALE GENOMIC DNA]</scope>
    <source>
        <strain evidence="13 14">OB21 GAM31</strain>
    </source>
</reference>
<comment type="caution">
    <text evidence="13">The sequence shown here is derived from an EMBL/GenBank/DDBJ whole genome shotgun (WGS) entry which is preliminary data.</text>
</comment>
<evidence type="ECO:0000313" key="14">
    <source>
        <dbReference type="Proteomes" id="UP000253975"/>
    </source>
</evidence>
<comment type="subcellular location">
    <subcellularLocation>
        <location evidence="1">Cell membrane</location>
        <topology evidence="1">Multi-pass membrane protein</topology>
    </subcellularLocation>
</comment>
<feature type="transmembrane region" description="Helical" evidence="11">
    <location>
        <begin position="50"/>
        <end position="68"/>
    </location>
</feature>
<evidence type="ECO:0000256" key="10">
    <source>
        <dbReference type="SAM" id="Coils"/>
    </source>
</evidence>